<dbReference type="Proteomes" id="UP000478183">
    <property type="component" value="Unassembled WGS sequence"/>
</dbReference>
<proteinExistence type="predicted"/>
<protein>
    <recommendedName>
        <fullName evidence="4">Outer membrane beta-barrel protein</fullName>
    </recommendedName>
</protein>
<feature type="signal peptide" evidence="1">
    <location>
        <begin position="1"/>
        <end position="21"/>
    </location>
</feature>
<evidence type="ECO:0008006" key="4">
    <source>
        <dbReference type="Google" id="ProtNLM"/>
    </source>
</evidence>
<evidence type="ECO:0000313" key="2">
    <source>
        <dbReference type="EMBL" id="MTH77765.1"/>
    </source>
</evidence>
<evidence type="ECO:0000256" key="1">
    <source>
        <dbReference type="SAM" id="SignalP"/>
    </source>
</evidence>
<comment type="caution">
    <text evidence="2">The sequence shown here is derived from an EMBL/GenBank/DDBJ whole genome shotgun (WGS) entry which is preliminary data.</text>
</comment>
<organism evidence="2 3">
    <name type="scientific">Paracoccus aestuariivivens</name>
    <dbReference type="NCBI Taxonomy" id="1820333"/>
    <lineage>
        <taxon>Bacteria</taxon>
        <taxon>Pseudomonadati</taxon>
        <taxon>Pseudomonadota</taxon>
        <taxon>Alphaproteobacteria</taxon>
        <taxon>Rhodobacterales</taxon>
        <taxon>Paracoccaceae</taxon>
        <taxon>Paracoccus</taxon>
    </lineage>
</organism>
<dbReference type="OrthoDB" id="7857490at2"/>
<sequence length="236" mass="25459">MPQRIALGLVLLAALPSIAYAGAWPRAEKATFLSLSDERDSDGNSYTSLYGEYGLTGRETLGFELGYTNVGETSALFGLQHALEPWGENQLSVGLGIGMVARDGMFLPLAQASANWGRGFQGFMQGGWLSLETRLKVAGAMKDQADFADLSDSAFNYLTSEVTVKADFTVGLHATDAMMIINQFRFEQTDEAGFTSKLATTVVHDLWGPSKIELGLITPLSGPDESAVKLGTWLEF</sequence>
<keyword evidence="1" id="KW-0732">Signal</keyword>
<feature type="chain" id="PRO_5026672954" description="Outer membrane beta-barrel protein" evidence="1">
    <location>
        <begin position="22"/>
        <end position="236"/>
    </location>
</feature>
<gene>
    <name evidence="2" type="ORF">GL286_08515</name>
</gene>
<accession>A0A6L6J9E4</accession>
<evidence type="ECO:0000313" key="3">
    <source>
        <dbReference type="Proteomes" id="UP000478183"/>
    </source>
</evidence>
<dbReference type="RefSeq" id="WP_155095127.1">
    <property type="nucleotide sequence ID" value="NZ_WMIE01000003.1"/>
</dbReference>
<reference evidence="2 3" key="1">
    <citation type="submission" date="2019-11" db="EMBL/GenBank/DDBJ databases">
        <authorList>
            <person name="Dong K."/>
        </authorList>
    </citation>
    <scope>NUCLEOTIDE SEQUENCE [LARGE SCALE GENOMIC DNA]</scope>
    <source>
        <strain evidence="2 3">NBRC 111993</strain>
    </source>
</reference>
<dbReference type="EMBL" id="WMIE01000003">
    <property type="protein sequence ID" value="MTH77765.1"/>
    <property type="molecule type" value="Genomic_DNA"/>
</dbReference>
<name>A0A6L6J9E4_9RHOB</name>
<dbReference type="AlphaFoldDB" id="A0A6L6J9E4"/>
<keyword evidence="3" id="KW-1185">Reference proteome</keyword>